<dbReference type="Pfam" id="PF19457">
    <property type="entry name" value="DUF5994"/>
    <property type="match status" value="1"/>
</dbReference>
<dbReference type="EMBL" id="BAABHS010000033">
    <property type="protein sequence ID" value="GAA4987278.1"/>
    <property type="molecule type" value="Genomic_DNA"/>
</dbReference>
<evidence type="ECO:0000313" key="2">
    <source>
        <dbReference type="Proteomes" id="UP001500466"/>
    </source>
</evidence>
<protein>
    <submittedName>
        <fullName evidence="1">DUF5994 family protein</fullName>
    </submittedName>
</protein>
<name>A0ABP9I5D8_9ACTN</name>
<proteinExistence type="predicted"/>
<keyword evidence="2" id="KW-1185">Reference proteome</keyword>
<sequence length="178" mass="18643">MPNPPTLAITRRDLARAAALLPDRARPRLRMEHTLDRTGTVDGAWWPRTSNLRAELPGLVTTLAAILGPVVAVGVDTAAWTDIPARITVDGHIVRIIPYAVGDSTMTVVRGRMDHFLLLVLPPPTSTAGAGTAMALAVRTGNAAPLPVLLAAAAAPDLGSQDRAADRWEDEGGALVGV</sequence>
<gene>
    <name evidence="1" type="ORF">GCM10023205_67490</name>
</gene>
<accession>A0ABP9I5D8</accession>
<organism evidence="1 2">
    <name type="scientific">Yinghuangia aomiensis</name>
    <dbReference type="NCBI Taxonomy" id="676205"/>
    <lineage>
        <taxon>Bacteria</taxon>
        <taxon>Bacillati</taxon>
        <taxon>Actinomycetota</taxon>
        <taxon>Actinomycetes</taxon>
        <taxon>Kitasatosporales</taxon>
        <taxon>Streptomycetaceae</taxon>
        <taxon>Yinghuangia</taxon>
    </lineage>
</organism>
<comment type="caution">
    <text evidence="1">The sequence shown here is derived from an EMBL/GenBank/DDBJ whole genome shotgun (WGS) entry which is preliminary data.</text>
</comment>
<dbReference type="RefSeq" id="WP_345679590.1">
    <property type="nucleotide sequence ID" value="NZ_BAABHS010000033.1"/>
</dbReference>
<evidence type="ECO:0000313" key="1">
    <source>
        <dbReference type="EMBL" id="GAA4987278.1"/>
    </source>
</evidence>
<dbReference type="Proteomes" id="UP001500466">
    <property type="component" value="Unassembled WGS sequence"/>
</dbReference>
<dbReference type="InterPro" id="IPR046036">
    <property type="entry name" value="DUF5994"/>
</dbReference>
<reference evidence="2" key="1">
    <citation type="journal article" date="2019" name="Int. J. Syst. Evol. Microbiol.">
        <title>The Global Catalogue of Microorganisms (GCM) 10K type strain sequencing project: providing services to taxonomists for standard genome sequencing and annotation.</title>
        <authorList>
            <consortium name="The Broad Institute Genomics Platform"/>
            <consortium name="The Broad Institute Genome Sequencing Center for Infectious Disease"/>
            <person name="Wu L."/>
            <person name="Ma J."/>
        </authorList>
    </citation>
    <scope>NUCLEOTIDE SEQUENCE [LARGE SCALE GENOMIC DNA]</scope>
    <source>
        <strain evidence="2">JCM 17986</strain>
    </source>
</reference>